<dbReference type="PROSITE" id="PS00606">
    <property type="entry name" value="KS3_1"/>
    <property type="match status" value="1"/>
</dbReference>
<dbReference type="InterPro" id="IPR049552">
    <property type="entry name" value="PKS_DH_N"/>
</dbReference>
<feature type="domain" description="PKS/mFAS DH" evidence="11">
    <location>
        <begin position="1367"/>
        <end position="1638"/>
    </location>
</feature>
<feature type="domain" description="Ketosynthase family 3 (KS3)" evidence="10">
    <location>
        <begin position="12"/>
        <end position="438"/>
    </location>
</feature>
<dbReference type="Pfam" id="PF02801">
    <property type="entry name" value="Ketoacyl-synt_C"/>
    <property type="match status" value="1"/>
</dbReference>
<dbReference type="PROSITE" id="PS52004">
    <property type="entry name" value="KS3_2"/>
    <property type="match status" value="1"/>
</dbReference>
<proteinExistence type="predicted"/>
<dbReference type="FunFam" id="1.10.1200.10:FF:000016">
    <property type="entry name" value="Non-ribosomal peptide synthase"/>
    <property type="match status" value="1"/>
</dbReference>
<dbReference type="SUPFAM" id="SSF53474">
    <property type="entry name" value="alpha/beta-Hydrolases"/>
    <property type="match status" value="1"/>
</dbReference>
<dbReference type="FunFam" id="3.40.47.10:FF:000042">
    <property type="entry name" value="Polyketide synthase Pks13"/>
    <property type="match status" value="1"/>
</dbReference>
<dbReference type="InterPro" id="IPR036736">
    <property type="entry name" value="ACP-like_sf"/>
</dbReference>
<dbReference type="Proteomes" id="UP000613011">
    <property type="component" value="Unassembled WGS sequence"/>
</dbReference>
<dbReference type="InterPro" id="IPR001227">
    <property type="entry name" value="Ac_transferase_dom_sf"/>
</dbReference>
<dbReference type="Gene3D" id="3.10.129.110">
    <property type="entry name" value="Polyketide synthase dehydratase"/>
    <property type="match status" value="1"/>
</dbReference>
<dbReference type="SMART" id="SM00824">
    <property type="entry name" value="PKS_TE"/>
    <property type="match status" value="1"/>
</dbReference>
<dbReference type="InterPro" id="IPR020806">
    <property type="entry name" value="PKS_PP-bd"/>
</dbReference>
<dbReference type="InterPro" id="IPR014043">
    <property type="entry name" value="Acyl_transferase_dom"/>
</dbReference>
<dbReference type="GO" id="GO:0004315">
    <property type="term" value="F:3-oxoacyl-[acyl-carrier-protein] synthase activity"/>
    <property type="evidence" value="ECO:0007669"/>
    <property type="project" value="InterPro"/>
</dbReference>
<accession>A0A937D8B7</accession>
<keyword evidence="1" id="KW-0596">Phosphopantetheine</keyword>
<evidence type="ECO:0000259" key="9">
    <source>
        <dbReference type="PROSITE" id="PS50075"/>
    </source>
</evidence>
<dbReference type="InterPro" id="IPR014030">
    <property type="entry name" value="Ketoacyl_synth_N"/>
</dbReference>
<evidence type="ECO:0000313" key="13">
    <source>
        <dbReference type="Proteomes" id="UP000613011"/>
    </source>
</evidence>
<evidence type="ECO:0000256" key="8">
    <source>
        <dbReference type="SAM" id="MobiDB-lite"/>
    </source>
</evidence>
<dbReference type="Pfam" id="PF08659">
    <property type="entry name" value="KR"/>
    <property type="match status" value="1"/>
</dbReference>
<dbReference type="InterPro" id="IPR001031">
    <property type="entry name" value="Thioesterase"/>
</dbReference>
<keyword evidence="13" id="KW-1185">Reference proteome</keyword>
<keyword evidence="6" id="KW-0511">Multifunctional enzyme</keyword>
<dbReference type="InterPro" id="IPR016036">
    <property type="entry name" value="Malonyl_transacylase_ACP-bd"/>
</dbReference>
<dbReference type="Gene3D" id="3.30.70.3290">
    <property type="match status" value="1"/>
</dbReference>
<feature type="active site" description="Proton acceptor; for dehydratase activity" evidence="7">
    <location>
        <position position="1397"/>
    </location>
</feature>
<dbReference type="GO" id="GO:0031177">
    <property type="term" value="F:phosphopantetheine binding"/>
    <property type="evidence" value="ECO:0007669"/>
    <property type="project" value="InterPro"/>
</dbReference>
<evidence type="ECO:0000259" key="10">
    <source>
        <dbReference type="PROSITE" id="PS52004"/>
    </source>
</evidence>
<dbReference type="InterPro" id="IPR049551">
    <property type="entry name" value="PKS_DH_C"/>
</dbReference>
<evidence type="ECO:0000256" key="6">
    <source>
        <dbReference type="ARBA" id="ARBA00023268"/>
    </source>
</evidence>
<evidence type="ECO:0000256" key="2">
    <source>
        <dbReference type="ARBA" id="ARBA00022553"/>
    </source>
</evidence>
<dbReference type="InterPro" id="IPR049490">
    <property type="entry name" value="C883_1060-like_KR_N"/>
</dbReference>
<dbReference type="EMBL" id="JAEQNA010000010">
    <property type="protein sequence ID" value="MBL0422888.1"/>
    <property type="molecule type" value="Genomic_DNA"/>
</dbReference>
<evidence type="ECO:0000256" key="5">
    <source>
        <dbReference type="ARBA" id="ARBA00023098"/>
    </source>
</evidence>
<dbReference type="Pfam" id="PF21394">
    <property type="entry name" value="Beta-ketacyl_N"/>
    <property type="match status" value="1"/>
</dbReference>
<protein>
    <submittedName>
        <fullName evidence="12">SDR family NAD(P)-dependent oxidoreductase</fullName>
    </submittedName>
</protein>
<evidence type="ECO:0000313" key="12">
    <source>
        <dbReference type="EMBL" id="MBL0422888.1"/>
    </source>
</evidence>
<dbReference type="SUPFAM" id="SSF53901">
    <property type="entry name" value="Thiolase-like"/>
    <property type="match status" value="1"/>
</dbReference>
<dbReference type="Pfam" id="PF21089">
    <property type="entry name" value="PKS_DH_N"/>
    <property type="match status" value="1"/>
</dbReference>
<dbReference type="InterPro" id="IPR036291">
    <property type="entry name" value="NAD(P)-bd_dom_sf"/>
</dbReference>
<dbReference type="Gene3D" id="3.40.366.10">
    <property type="entry name" value="Malonyl-Coenzyme A Acyl Carrier Protein, domain 2"/>
    <property type="match status" value="1"/>
</dbReference>
<dbReference type="SMART" id="SM00823">
    <property type="entry name" value="PKS_PP"/>
    <property type="match status" value="1"/>
</dbReference>
<keyword evidence="2" id="KW-0597">Phosphoprotein</keyword>
<dbReference type="Pfam" id="PF22621">
    <property type="entry name" value="CurL-like_PKS_C"/>
    <property type="match status" value="1"/>
</dbReference>
<dbReference type="GO" id="GO:0004312">
    <property type="term" value="F:fatty acid synthase activity"/>
    <property type="evidence" value="ECO:0007669"/>
    <property type="project" value="TreeGrafter"/>
</dbReference>
<dbReference type="InterPro" id="IPR049900">
    <property type="entry name" value="PKS_mFAS_DH"/>
</dbReference>
<evidence type="ECO:0000259" key="11">
    <source>
        <dbReference type="PROSITE" id="PS52019"/>
    </source>
</evidence>
<dbReference type="Pfam" id="PF00109">
    <property type="entry name" value="ketoacyl-synt"/>
    <property type="match status" value="1"/>
</dbReference>
<dbReference type="PANTHER" id="PTHR43775">
    <property type="entry name" value="FATTY ACID SYNTHASE"/>
    <property type="match status" value="1"/>
</dbReference>
<dbReference type="RefSeq" id="WP_201686023.1">
    <property type="nucleotide sequence ID" value="NZ_JAEQNA010000010.1"/>
</dbReference>
<dbReference type="InterPro" id="IPR009081">
    <property type="entry name" value="PP-bd_ACP"/>
</dbReference>
<dbReference type="Pfam" id="PF00698">
    <property type="entry name" value="Acyl_transf_1"/>
    <property type="match status" value="1"/>
</dbReference>
<dbReference type="InterPro" id="IPR020802">
    <property type="entry name" value="TesA-like"/>
</dbReference>
<dbReference type="InterPro" id="IPR016035">
    <property type="entry name" value="Acyl_Trfase/lysoPLipase"/>
</dbReference>
<organism evidence="12 13">
    <name type="scientific">Ramlibacter aurantiacus</name>
    <dbReference type="NCBI Taxonomy" id="2801330"/>
    <lineage>
        <taxon>Bacteria</taxon>
        <taxon>Pseudomonadati</taxon>
        <taxon>Pseudomonadota</taxon>
        <taxon>Betaproteobacteria</taxon>
        <taxon>Burkholderiales</taxon>
        <taxon>Comamonadaceae</taxon>
        <taxon>Ramlibacter</taxon>
    </lineage>
</organism>
<dbReference type="SUPFAM" id="SSF52151">
    <property type="entry name" value="FabD/lysophospholipase-like"/>
    <property type="match status" value="1"/>
</dbReference>
<dbReference type="InterPro" id="IPR020841">
    <property type="entry name" value="PKS_Beta-ketoAc_synthase_dom"/>
</dbReference>
<dbReference type="GO" id="GO:0044550">
    <property type="term" value="P:secondary metabolite biosynthetic process"/>
    <property type="evidence" value="ECO:0007669"/>
    <property type="project" value="UniProtKB-ARBA"/>
</dbReference>
<dbReference type="SUPFAM" id="SSF55048">
    <property type="entry name" value="Probable ACP-binding domain of malonyl-CoA ACP transacylase"/>
    <property type="match status" value="1"/>
</dbReference>
<dbReference type="Gene3D" id="3.40.50.1820">
    <property type="entry name" value="alpha/beta hydrolase"/>
    <property type="match status" value="1"/>
</dbReference>
<feature type="domain" description="Carrier" evidence="9">
    <location>
        <begin position="1720"/>
        <end position="1795"/>
    </location>
</feature>
<keyword evidence="4" id="KW-0276">Fatty acid metabolism</keyword>
<feature type="region of interest" description="C-terminal hotdog fold" evidence="7">
    <location>
        <begin position="1497"/>
        <end position="1638"/>
    </location>
</feature>
<keyword evidence="5" id="KW-0443">Lipid metabolism</keyword>
<dbReference type="SMART" id="SM00822">
    <property type="entry name" value="PKS_KR"/>
    <property type="match status" value="1"/>
</dbReference>
<dbReference type="SUPFAM" id="SSF51735">
    <property type="entry name" value="NAD(P)-binding Rossmann-fold domains"/>
    <property type="match status" value="2"/>
</dbReference>
<dbReference type="Gene3D" id="3.40.47.10">
    <property type="match status" value="1"/>
</dbReference>
<dbReference type="InterPro" id="IPR042104">
    <property type="entry name" value="PKS_dehydratase_sf"/>
</dbReference>
<feature type="active site" description="Proton donor; for dehydratase activity" evidence="7">
    <location>
        <position position="1554"/>
    </location>
</feature>
<dbReference type="SMART" id="SM00827">
    <property type="entry name" value="PKS_AT"/>
    <property type="match status" value="1"/>
</dbReference>
<evidence type="ECO:0000256" key="7">
    <source>
        <dbReference type="PROSITE-ProRule" id="PRU01363"/>
    </source>
</evidence>
<dbReference type="InterPro" id="IPR018201">
    <property type="entry name" value="Ketoacyl_synth_AS"/>
</dbReference>
<feature type="compositionally biased region" description="Low complexity" evidence="8">
    <location>
        <begin position="1698"/>
        <end position="1715"/>
    </location>
</feature>
<dbReference type="Gene3D" id="3.40.50.720">
    <property type="entry name" value="NAD(P)-binding Rossmann-like Domain"/>
    <property type="match status" value="1"/>
</dbReference>
<feature type="region of interest" description="N-terminal hotdog fold" evidence="7">
    <location>
        <begin position="1367"/>
        <end position="1487"/>
    </location>
</feature>
<dbReference type="InterPro" id="IPR020807">
    <property type="entry name" value="PKS_DH"/>
</dbReference>
<dbReference type="Pfam" id="PF00975">
    <property type="entry name" value="Thioesterase"/>
    <property type="match status" value="1"/>
</dbReference>
<dbReference type="PANTHER" id="PTHR43775:SF51">
    <property type="entry name" value="INACTIVE PHENOLPHTHIOCEROL SYNTHESIS POLYKETIDE SYNTHASE TYPE I PKS1-RELATED"/>
    <property type="match status" value="1"/>
</dbReference>
<name>A0A937D8B7_9BURK</name>
<dbReference type="InterPro" id="IPR014031">
    <property type="entry name" value="Ketoacyl_synth_C"/>
</dbReference>
<sequence>MTETTLPPGDLSGQIAIVGMAGRFPGARNPAELWRLLRDGREATEWPGDDELRAAGVTDAELADPNYVRATLPLPDMEMFDAGFFGFSKRDAAVLDPQHRHFLECCWEALEDAGHVPERFDGAIGVFGGCGMQTYMAYNLLTNAPLLQSMGLFLLRHTGNDKDFLTTRVSYLLDLKGPSIGIQTACSTSLVAVHVAAQSLLSGECDMALAGGASIDLPHRRGYRFAEGEILSPDGHCRAFDDEAAGTLFGSGAGVVVLRRLADAIRDGDHVYGVIRGSAVNNDGSGKAGYLAPSVDGQASAAVEALAVADIEPASVSYVEAHGTGTPVGDPIEVAALTQAYGAAGPGALGLGSIKTNIGHLDTAAGVASLIKVLLALRHGMLPATLNFRRANSRFDAARMPFRVQDQAQPWPAGSKPRRAGVNSLGVGGTNAHVIVEEPPRIARGSGDGPEWQVFTLSARTETSLKALRGKWQAFLAEPPPGFDLADAAYTTQEGRRAFPHRMSVVARDLAGLQAALAAPPGSRGGAVAGQAGKSAPPVVFLFPGGGAHFPGAGSDLQRYPAFRDAVDECLRALPPGAPATIRERLFEPAQGDGPSWLEAPASGIPALFILEYALGRLWQSWGVQPAAMIGHSAGEYAAACLAGMLSLPDALNIVVLRGRLFEQAPAGGMLSVDLAEDALRPLVEEFGLDLAAVNGPDLCLVSGAREALAALQARLAAQGVEARRLRIDVAAHSRLLDGIIDSFRAGLQSVGQRSPSVPVMSSLTGEWITPQQSVDAEYWVRHLRQPVRFAEGLRRILSELPDAVLLEVGPGQGLGSLARLNGAGARQAVLSSTRKPDEPEADLPVMLRSAGALWGRGIEMAWPALRGPAARRRTPLPTYAFDHERHWIEPGRVTLAETAPAGTAPAAGDSLQRLPRMDDWFHAGGWQPVPLPTSAAAAEGPWLVVGSGGALGAALLRALSAQGGAVVAASHGAAFGRRDATHYEVNPDEPGDFVQLFEHLERDQMLPRQIVHLGALDASGAEGDYATVRRGGFDSPVLLARALQQLDIDRPIQLTLVSAGSQAPAGGRVLAPQQALAMGPVRVIPRELPQVRTRLVDLDPAVNASDSAAQLLSEVAAAAPGDLSAWRQGQRWQPQASRPAVQGGAGARLREGGVYLITGGLGGIGLELAEFLARRYGARLALVSRRQAPPRADWAARSANKNGSSAARLAGRLAAIEQAGGQVRCFSADATDRARMAQVLADCRREWGALDGVFHAAGELADGPLGSKPIGDMHRLMAAKAESAQVLHELLPPGELGLFAVFSSTSVELGPPGQVDYVAANAMLEALALSRPDGLVLRWGVWADIGMAARAAGQGELQAPAGEVVHPLLGVRADAEGAVVFEAVYDPASLWVLDEHRVAGHPVLPGTAYIEIARAAFAALQPGQPLELRSLSFEEAMSFDAAPRRVQVRLRPDGEGHEFLVRSRAAGDAGWTEHVHAALAGATEPVAAGGPVAGPWQPGRAPQARSPVLAFGPRWGNLARMRLAQRSAVAELELPAGFEGDLQAWACHPALVDMAATFGLHLLEEAEREQRLWVPVSVDRIRLSAPLPRAFTSRVELQGRPGHGMASFDVQLHGPDGSPLASFEGFTLRAIDPAVLSLPRKAAATPRPGGLAEAMRACGIRAQDAPAVFERVLATPGAVLTVSSLDLAQVGRALQAPARRTTASASPSAPSGAADGEGGSLTAMEQALAQVWRELLGVEQIGRDDDFFALGGHSLVAVRLFARIRKQFGADLPLATLFEAPTLGRLAALVAEARPEQASALEAQARPATAAPAPEAAARTAAPSNVIPLGKRAWSPLVEICKGQPDRRPLFCVHGAGGNVLNFKLISDRVGSDQPFFGLQAQGVDGRLPPLETIEAMATQYVQAIRAVKPEGPYRLAGYSGGGLIAYEMAQQLRAEGVEIELLLMIDTLSPEAAREPVPFLRRFWLMRKWSLKFLMDWPARRRRGREMEVRYTQALERLARGEPLPPELVDFHLFRNFVQAQARYEAQAYPHEVVLFRARDSENQYLQAGERLGWERHVSGPMRVLRIDGSHFSMMSEPGLTQLAEGIRDEMARLDTGVLPKRKPQRVGGVRGWLKLLAR</sequence>
<dbReference type="SMART" id="SM00825">
    <property type="entry name" value="PKS_KS"/>
    <property type="match status" value="1"/>
</dbReference>
<dbReference type="SUPFAM" id="SSF47336">
    <property type="entry name" value="ACP-like"/>
    <property type="match status" value="1"/>
</dbReference>
<dbReference type="SMART" id="SM00826">
    <property type="entry name" value="PKS_DH"/>
    <property type="match status" value="1"/>
</dbReference>
<gene>
    <name evidence="12" type="ORF">JI739_21310</name>
</gene>
<evidence type="ECO:0000256" key="4">
    <source>
        <dbReference type="ARBA" id="ARBA00022832"/>
    </source>
</evidence>
<evidence type="ECO:0000256" key="1">
    <source>
        <dbReference type="ARBA" id="ARBA00022450"/>
    </source>
</evidence>
<dbReference type="InterPro" id="IPR013968">
    <property type="entry name" value="PKS_KR"/>
</dbReference>
<dbReference type="PROSITE" id="PS52019">
    <property type="entry name" value="PKS_MFAS_DH"/>
    <property type="match status" value="1"/>
</dbReference>
<evidence type="ECO:0000256" key="3">
    <source>
        <dbReference type="ARBA" id="ARBA00022679"/>
    </source>
</evidence>
<dbReference type="Gene3D" id="1.10.1200.10">
    <property type="entry name" value="ACP-like"/>
    <property type="match status" value="1"/>
</dbReference>
<keyword evidence="3" id="KW-0808">Transferase</keyword>
<comment type="caution">
    <text evidence="12">The sequence shown here is derived from an EMBL/GenBank/DDBJ whole genome shotgun (WGS) entry which is preliminary data.</text>
</comment>
<feature type="region of interest" description="Disordered" evidence="8">
    <location>
        <begin position="1698"/>
        <end position="1720"/>
    </location>
</feature>
<dbReference type="InterPro" id="IPR057326">
    <property type="entry name" value="KR_dom"/>
</dbReference>
<dbReference type="InterPro" id="IPR050091">
    <property type="entry name" value="PKS_NRPS_Biosynth_Enz"/>
</dbReference>
<reference evidence="12" key="1">
    <citation type="submission" date="2021-01" db="EMBL/GenBank/DDBJ databases">
        <title>Ramlibacter sp. strain AW1 16S ribosomal RNA gene Genome sequencing and assembly.</title>
        <authorList>
            <person name="Kang M."/>
        </authorList>
    </citation>
    <scope>NUCLEOTIDE SEQUENCE</scope>
    <source>
        <strain evidence="12">AW1</strain>
    </source>
</reference>
<dbReference type="Pfam" id="PF14765">
    <property type="entry name" value="PS-DH"/>
    <property type="match status" value="1"/>
</dbReference>
<dbReference type="InterPro" id="IPR029058">
    <property type="entry name" value="AB_hydrolase_fold"/>
</dbReference>
<dbReference type="GO" id="GO:0006633">
    <property type="term" value="P:fatty acid biosynthetic process"/>
    <property type="evidence" value="ECO:0007669"/>
    <property type="project" value="InterPro"/>
</dbReference>
<dbReference type="CDD" id="cd00833">
    <property type="entry name" value="PKS"/>
    <property type="match status" value="1"/>
</dbReference>
<dbReference type="PROSITE" id="PS50075">
    <property type="entry name" value="CARRIER"/>
    <property type="match status" value="1"/>
</dbReference>
<dbReference type="InterPro" id="IPR016039">
    <property type="entry name" value="Thiolase-like"/>
</dbReference>
<dbReference type="Pfam" id="PF00550">
    <property type="entry name" value="PP-binding"/>
    <property type="match status" value="1"/>
</dbReference>